<dbReference type="EMBL" id="JAJEQN010000044">
    <property type="protein sequence ID" value="MCC2222692.1"/>
    <property type="molecule type" value="Genomic_DNA"/>
</dbReference>
<gene>
    <name evidence="2" type="ORF">LKD48_13850</name>
</gene>
<dbReference type="AlphaFoldDB" id="A0AAE3E7I1"/>
<keyword evidence="1" id="KW-1133">Transmembrane helix</keyword>
<dbReference type="Proteomes" id="UP001198200">
    <property type="component" value="Unassembled WGS sequence"/>
</dbReference>
<evidence type="ECO:0000256" key="1">
    <source>
        <dbReference type="SAM" id="Phobius"/>
    </source>
</evidence>
<protein>
    <submittedName>
        <fullName evidence="2">Uncharacterized protein</fullName>
    </submittedName>
</protein>
<keyword evidence="3" id="KW-1185">Reference proteome</keyword>
<reference evidence="2 3" key="1">
    <citation type="submission" date="2021-10" db="EMBL/GenBank/DDBJ databases">
        <title>Anaerobic single-cell dispensing facilitates the cultivation of human gut bacteria.</title>
        <authorList>
            <person name="Afrizal A."/>
        </authorList>
    </citation>
    <scope>NUCLEOTIDE SEQUENCE [LARGE SCALE GENOMIC DNA]</scope>
    <source>
        <strain evidence="2 3">CLA-AA-H224</strain>
    </source>
</reference>
<keyword evidence="1" id="KW-0472">Membrane</keyword>
<feature type="transmembrane region" description="Helical" evidence="1">
    <location>
        <begin position="12"/>
        <end position="34"/>
    </location>
</feature>
<dbReference type="RefSeq" id="WP_262538408.1">
    <property type="nucleotide sequence ID" value="NZ_JAJEQN010000044.1"/>
</dbReference>
<proteinExistence type="predicted"/>
<comment type="caution">
    <text evidence="2">The sequence shown here is derived from an EMBL/GenBank/DDBJ whole genome shotgun (WGS) entry which is preliminary data.</text>
</comment>
<name>A0AAE3E7I1_9FIRM</name>
<evidence type="ECO:0000313" key="2">
    <source>
        <dbReference type="EMBL" id="MCC2222692.1"/>
    </source>
</evidence>
<accession>A0AAE3E7I1</accession>
<evidence type="ECO:0000313" key="3">
    <source>
        <dbReference type="Proteomes" id="UP001198200"/>
    </source>
</evidence>
<sequence length="193" mass="22246">MKGKKKNVIKVIIVLLVIGGIFYFAQPWIVYYTGPPQWTYERLCQSVQSGSYWNSARGRALDVDGHLDELKTETVFLNKKIQKLENGLYLLQCDGISEWQTWLVLFNRYPISNAKRDFLLDTMKLKGSDDNVNVEMKSSSYPVERFFGAYLYVVLPSPMQIDDTITLEIDGKEIDIEVETVPDVSENYLRKQG</sequence>
<organism evidence="2 3">
    <name type="scientific">Anthropogastromicrobium aceti</name>
    <dbReference type="NCBI Taxonomy" id="2981768"/>
    <lineage>
        <taxon>Bacteria</taxon>
        <taxon>Bacillati</taxon>
        <taxon>Bacillota</taxon>
        <taxon>Clostridia</taxon>
        <taxon>Lachnospirales</taxon>
        <taxon>Lachnospiraceae</taxon>
        <taxon>Anthropogastromicrobium</taxon>
    </lineage>
</organism>
<keyword evidence="1" id="KW-0812">Transmembrane</keyword>